<reference evidence="9 10" key="1">
    <citation type="journal article" date="2012" name="Proc. Natl. Acad. Sci. U.S.A.">
        <title>Comparative genomics of Ceriporiopsis subvermispora and Phanerochaete chrysosporium provide insight into selective ligninolysis.</title>
        <authorList>
            <person name="Fernandez-Fueyo E."/>
            <person name="Ruiz-Duenas F.J."/>
            <person name="Ferreira P."/>
            <person name="Floudas D."/>
            <person name="Hibbett D.S."/>
            <person name="Canessa P."/>
            <person name="Larrondo L.F."/>
            <person name="James T.Y."/>
            <person name="Seelenfreund D."/>
            <person name="Lobos S."/>
            <person name="Polanco R."/>
            <person name="Tello M."/>
            <person name="Honda Y."/>
            <person name="Watanabe T."/>
            <person name="Watanabe T."/>
            <person name="Ryu J.S."/>
            <person name="Kubicek C.P."/>
            <person name="Schmoll M."/>
            <person name="Gaskell J."/>
            <person name="Hammel K.E."/>
            <person name="St John F.J."/>
            <person name="Vanden Wymelenberg A."/>
            <person name="Sabat G."/>
            <person name="Splinter BonDurant S."/>
            <person name="Syed K."/>
            <person name="Yadav J.S."/>
            <person name="Doddapaneni H."/>
            <person name="Subramanian V."/>
            <person name="Lavin J.L."/>
            <person name="Oguiza J.A."/>
            <person name="Perez G."/>
            <person name="Pisabarro A.G."/>
            <person name="Ramirez L."/>
            <person name="Santoyo F."/>
            <person name="Master E."/>
            <person name="Coutinho P.M."/>
            <person name="Henrissat B."/>
            <person name="Lombard V."/>
            <person name="Magnuson J.K."/>
            <person name="Kuees U."/>
            <person name="Hori C."/>
            <person name="Igarashi K."/>
            <person name="Samejima M."/>
            <person name="Held B.W."/>
            <person name="Barry K.W."/>
            <person name="LaButti K.M."/>
            <person name="Lapidus A."/>
            <person name="Lindquist E.A."/>
            <person name="Lucas S.M."/>
            <person name="Riley R."/>
            <person name="Salamov A.A."/>
            <person name="Hoffmeister D."/>
            <person name="Schwenk D."/>
            <person name="Hadar Y."/>
            <person name="Yarden O."/>
            <person name="de Vries R.P."/>
            <person name="Wiebenga A."/>
            <person name="Stenlid J."/>
            <person name="Eastwood D."/>
            <person name="Grigoriev I.V."/>
            <person name="Berka R.M."/>
            <person name="Blanchette R.A."/>
            <person name="Kersten P."/>
            <person name="Martinez A.T."/>
            <person name="Vicuna R."/>
            <person name="Cullen D."/>
        </authorList>
    </citation>
    <scope>NUCLEOTIDE SEQUENCE [LARGE SCALE GENOMIC DNA]</scope>
    <source>
        <strain evidence="9 10">B</strain>
    </source>
</reference>
<keyword evidence="10" id="KW-1185">Reference proteome</keyword>
<dbReference type="AlphaFoldDB" id="M2R245"/>
<feature type="chain" id="PRO_5004024028" description="TM7S3/TM198-like domain-containing protein" evidence="7">
    <location>
        <begin position="28"/>
        <end position="392"/>
    </location>
</feature>
<evidence type="ECO:0000259" key="8">
    <source>
        <dbReference type="Pfam" id="PF13886"/>
    </source>
</evidence>
<keyword evidence="7" id="KW-0732">Signal</keyword>
<keyword evidence="4 6" id="KW-0472">Membrane</keyword>
<feature type="domain" description="TM7S3/TM198-like" evidence="8">
    <location>
        <begin position="94"/>
        <end position="293"/>
    </location>
</feature>
<feature type="transmembrane region" description="Helical" evidence="6">
    <location>
        <begin position="164"/>
        <end position="184"/>
    </location>
</feature>
<evidence type="ECO:0000313" key="10">
    <source>
        <dbReference type="Proteomes" id="UP000016930"/>
    </source>
</evidence>
<evidence type="ECO:0000256" key="4">
    <source>
        <dbReference type="ARBA" id="ARBA00023136"/>
    </source>
</evidence>
<feature type="transmembrane region" description="Helical" evidence="6">
    <location>
        <begin position="140"/>
        <end position="157"/>
    </location>
</feature>
<dbReference type="OrthoDB" id="3359595at2759"/>
<feature type="compositionally biased region" description="Basic and acidic residues" evidence="5">
    <location>
        <begin position="339"/>
        <end position="350"/>
    </location>
</feature>
<protein>
    <recommendedName>
        <fullName evidence="8">TM7S3/TM198-like domain-containing protein</fullName>
    </recommendedName>
</protein>
<feature type="region of interest" description="Disordered" evidence="5">
    <location>
        <begin position="303"/>
        <end position="392"/>
    </location>
</feature>
<evidence type="ECO:0000256" key="5">
    <source>
        <dbReference type="SAM" id="MobiDB-lite"/>
    </source>
</evidence>
<evidence type="ECO:0000256" key="7">
    <source>
        <dbReference type="SAM" id="SignalP"/>
    </source>
</evidence>
<feature type="transmembrane region" description="Helical" evidence="6">
    <location>
        <begin position="274"/>
        <end position="292"/>
    </location>
</feature>
<feature type="transmembrane region" description="Helical" evidence="6">
    <location>
        <begin position="110"/>
        <end position="128"/>
    </location>
</feature>
<evidence type="ECO:0000313" key="9">
    <source>
        <dbReference type="EMBL" id="EMD32931.1"/>
    </source>
</evidence>
<sequence length="392" mass="40946">MAASARLSLLLCLQTCILLALVNLTLGSPVLSSLSAHASSSLTIRDEPVAVLFPNGTIIYYDPVSGDQVPQGTATDGSGNGLSATAIIWLACSFAVGVPLALLGTKVWRLVAGSGIGLAAAMCVWASFVNSMSAGGISDILLTVLVLGAFVCGFLIGMFEVGRVVGMTFLGIIGGLAFGIRIVLFRAGLLVHVFAGNWAIIAVFGVIGLGLVIFARRASIALSSASVGTFLTGLGIDLVVNHQAGLSFGLRLLFDRNSAHYAAIVRHGWQPPTSSIIILAVSLALTPVFAFAQHKVFPKPKQRTIDEEIPYEEAPIDDQDESKRSKEVDTPSPSPITAEMKEAPKDDAKAHLPSLPKEPEAETEVAPSEDSASTKSDLQPVVETASVSGKTL</sequence>
<keyword evidence="3 6" id="KW-1133">Transmembrane helix</keyword>
<evidence type="ECO:0000256" key="6">
    <source>
        <dbReference type="SAM" id="Phobius"/>
    </source>
</evidence>
<keyword evidence="2 6" id="KW-0812">Transmembrane</keyword>
<dbReference type="GO" id="GO:0016020">
    <property type="term" value="C:membrane"/>
    <property type="evidence" value="ECO:0007669"/>
    <property type="project" value="UniProtKB-SubCell"/>
</dbReference>
<feature type="compositionally biased region" description="Acidic residues" evidence="5">
    <location>
        <begin position="307"/>
        <end position="320"/>
    </location>
</feature>
<gene>
    <name evidence="9" type="ORF">CERSUDRAFT_160952</name>
</gene>
<accession>M2R245</accession>
<evidence type="ECO:0000256" key="1">
    <source>
        <dbReference type="ARBA" id="ARBA00004141"/>
    </source>
</evidence>
<organism evidence="9 10">
    <name type="scientific">Ceriporiopsis subvermispora (strain B)</name>
    <name type="common">White-rot fungus</name>
    <name type="synonym">Gelatoporia subvermispora</name>
    <dbReference type="NCBI Taxonomy" id="914234"/>
    <lineage>
        <taxon>Eukaryota</taxon>
        <taxon>Fungi</taxon>
        <taxon>Dikarya</taxon>
        <taxon>Basidiomycota</taxon>
        <taxon>Agaricomycotina</taxon>
        <taxon>Agaricomycetes</taxon>
        <taxon>Polyporales</taxon>
        <taxon>Gelatoporiaceae</taxon>
        <taxon>Gelatoporia</taxon>
    </lineage>
</organism>
<dbReference type="HOGENOM" id="CLU_060789_1_0_1"/>
<feature type="signal peptide" evidence="7">
    <location>
        <begin position="1"/>
        <end position="27"/>
    </location>
</feature>
<proteinExistence type="predicted"/>
<comment type="subcellular location">
    <subcellularLocation>
        <location evidence="1">Membrane</location>
        <topology evidence="1">Multi-pass membrane protein</topology>
    </subcellularLocation>
</comment>
<dbReference type="Proteomes" id="UP000016930">
    <property type="component" value="Unassembled WGS sequence"/>
</dbReference>
<feature type="transmembrane region" description="Helical" evidence="6">
    <location>
        <begin position="190"/>
        <end position="215"/>
    </location>
</feature>
<dbReference type="InterPro" id="IPR025256">
    <property type="entry name" value="TM7S3/TM198-like_dom"/>
</dbReference>
<dbReference type="EMBL" id="KB445808">
    <property type="protein sequence ID" value="EMD32931.1"/>
    <property type="molecule type" value="Genomic_DNA"/>
</dbReference>
<feature type="transmembrane region" description="Helical" evidence="6">
    <location>
        <begin position="82"/>
        <end position="103"/>
    </location>
</feature>
<name>M2R245_CERS8</name>
<feature type="transmembrane region" description="Helical" evidence="6">
    <location>
        <begin position="227"/>
        <end position="254"/>
    </location>
</feature>
<evidence type="ECO:0000256" key="3">
    <source>
        <dbReference type="ARBA" id="ARBA00022989"/>
    </source>
</evidence>
<dbReference type="Pfam" id="PF13886">
    <property type="entry name" value="TM7S3_TM198"/>
    <property type="match status" value="1"/>
</dbReference>
<evidence type="ECO:0000256" key="2">
    <source>
        <dbReference type="ARBA" id="ARBA00022692"/>
    </source>
</evidence>